<keyword evidence="4 8" id="KW-0808">Transferase</keyword>
<sequence>MGKSTKDQRDPFYRQGKQEGYRARSAFKLLQLDEEFGLFGGKSHALAAQLAPSEQALVDLLGPLGSTVHRAIATPAAQPGYVVDLCAAPGSWSQVLSRSLSSSGACIVAVDLQAMAPLDGVVQVVGDITTAATAQAVERAFRDAQHGTKTHQADLIVCDGAPDVTGIQALDEYAQAQLLTAALTMALRMLRPGGTFLAKVFVHPPDEASRMLVAQLRRLFAQVELVKPSSSRASSAEHFVVRRS</sequence>
<keyword evidence="9" id="KW-1185">Reference proteome</keyword>
<keyword evidence="1" id="KW-0963">Cytoplasm</keyword>
<dbReference type="AlphaFoldDB" id="A0AAF0IMG4"/>
<dbReference type="HAMAP" id="MF_01547">
    <property type="entry name" value="RNA_methyltr_E"/>
    <property type="match status" value="1"/>
</dbReference>
<dbReference type="PANTHER" id="PTHR10920:SF12">
    <property type="entry name" value="TRNA (CYTIDINE(32)_GUANOSINE(34)-2'-O)-METHYLTRANSFERASE-RELATED"/>
    <property type="match status" value="1"/>
</dbReference>
<dbReference type="PIRSF" id="PIRSF005461">
    <property type="entry name" value="23S_rRNA_mtase"/>
    <property type="match status" value="1"/>
</dbReference>
<keyword evidence="5 6" id="KW-0949">S-adenosyl-L-methionine</keyword>
<dbReference type="Proteomes" id="UP001216638">
    <property type="component" value="Chromosome 1"/>
</dbReference>
<reference evidence="8" key="1">
    <citation type="submission" date="2023-03" db="EMBL/GenBank/DDBJ databases">
        <title>Mating type loci evolution in Malassezia.</title>
        <authorList>
            <person name="Coelho M.A."/>
        </authorList>
    </citation>
    <scope>NUCLEOTIDE SEQUENCE</scope>
    <source>
        <strain evidence="8">CBS 14135</strain>
    </source>
</reference>
<dbReference type="Gene3D" id="3.40.50.150">
    <property type="entry name" value="Vaccinia Virus protein VP39"/>
    <property type="match status" value="1"/>
</dbReference>
<dbReference type="FunFam" id="3.40.50.150:FF:000220">
    <property type="entry name" value="CAMK protein kinase"/>
    <property type="match status" value="1"/>
</dbReference>
<evidence type="ECO:0000313" key="9">
    <source>
        <dbReference type="Proteomes" id="UP001216638"/>
    </source>
</evidence>
<accession>A0AAF0IMG4</accession>
<feature type="domain" description="Ribosomal RNA methyltransferase FtsJ" evidence="7">
    <location>
        <begin position="21"/>
        <end position="242"/>
    </location>
</feature>
<protein>
    <submittedName>
        <fullName evidence="8">tRNA (Cytidine(32)/guanosine(34)-2'-O)-methyltransferase</fullName>
        <ecNumber evidence="8">2.1.1.205</ecNumber>
    </submittedName>
</protein>
<evidence type="ECO:0000256" key="6">
    <source>
        <dbReference type="PIRSR" id="PIRSR005461-1"/>
    </source>
</evidence>
<dbReference type="InterPro" id="IPR002877">
    <property type="entry name" value="RNA_MeTrfase_FtsJ_dom"/>
</dbReference>
<feature type="active site" description="Proton acceptor" evidence="6">
    <location>
        <position position="199"/>
    </location>
</feature>
<dbReference type="InterPro" id="IPR015507">
    <property type="entry name" value="rRNA-MeTfrase_E"/>
</dbReference>
<dbReference type="GO" id="GO:0005737">
    <property type="term" value="C:cytoplasm"/>
    <property type="evidence" value="ECO:0007669"/>
    <property type="project" value="TreeGrafter"/>
</dbReference>
<gene>
    <name evidence="8" type="primary">TRM7</name>
    <name evidence="8" type="ORF">MBRA1_000646</name>
</gene>
<dbReference type="InterPro" id="IPR029063">
    <property type="entry name" value="SAM-dependent_MTases_sf"/>
</dbReference>
<name>A0AAF0IMG4_9BASI</name>
<dbReference type="GO" id="GO:0030488">
    <property type="term" value="P:tRNA methylation"/>
    <property type="evidence" value="ECO:0007669"/>
    <property type="project" value="TreeGrafter"/>
</dbReference>
<dbReference type="GO" id="GO:0002181">
    <property type="term" value="P:cytoplasmic translation"/>
    <property type="evidence" value="ECO:0007669"/>
    <property type="project" value="TreeGrafter"/>
</dbReference>
<keyword evidence="3 8" id="KW-0489">Methyltransferase</keyword>
<dbReference type="GO" id="GO:0008175">
    <property type="term" value="F:tRNA methyltransferase activity"/>
    <property type="evidence" value="ECO:0007669"/>
    <property type="project" value="TreeGrafter"/>
</dbReference>
<proteinExistence type="inferred from homology"/>
<dbReference type="SUPFAM" id="SSF53335">
    <property type="entry name" value="S-adenosyl-L-methionine-dependent methyltransferases"/>
    <property type="match status" value="1"/>
</dbReference>
<dbReference type="InterPro" id="IPR050082">
    <property type="entry name" value="RNA_methyltr_RlmE"/>
</dbReference>
<dbReference type="EC" id="2.1.1.205" evidence="8"/>
<evidence type="ECO:0000313" key="8">
    <source>
        <dbReference type="EMBL" id="WFC94019.1"/>
    </source>
</evidence>
<evidence type="ECO:0000256" key="1">
    <source>
        <dbReference type="ARBA" id="ARBA00022490"/>
    </source>
</evidence>
<evidence type="ECO:0000256" key="4">
    <source>
        <dbReference type="ARBA" id="ARBA00022679"/>
    </source>
</evidence>
<dbReference type="EMBL" id="CP119951">
    <property type="protein sequence ID" value="WFC94019.1"/>
    <property type="molecule type" value="Genomic_DNA"/>
</dbReference>
<evidence type="ECO:0000256" key="5">
    <source>
        <dbReference type="ARBA" id="ARBA00022691"/>
    </source>
</evidence>
<evidence type="ECO:0000256" key="2">
    <source>
        <dbReference type="ARBA" id="ARBA00022552"/>
    </source>
</evidence>
<evidence type="ECO:0000256" key="3">
    <source>
        <dbReference type="ARBA" id="ARBA00022603"/>
    </source>
</evidence>
<organism evidence="8 9">
    <name type="scientific">Malassezia brasiliensis</name>
    <dbReference type="NCBI Taxonomy" id="1821822"/>
    <lineage>
        <taxon>Eukaryota</taxon>
        <taxon>Fungi</taxon>
        <taxon>Dikarya</taxon>
        <taxon>Basidiomycota</taxon>
        <taxon>Ustilaginomycotina</taxon>
        <taxon>Malasseziomycetes</taxon>
        <taxon>Malasseziales</taxon>
        <taxon>Malasseziaceae</taxon>
        <taxon>Malassezia</taxon>
    </lineage>
</organism>
<dbReference type="GO" id="GO:0006364">
    <property type="term" value="P:rRNA processing"/>
    <property type="evidence" value="ECO:0007669"/>
    <property type="project" value="UniProtKB-KW"/>
</dbReference>
<evidence type="ECO:0000259" key="7">
    <source>
        <dbReference type="Pfam" id="PF01728"/>
    </source>
</evidence>
<keyword evidence="2" id="KW-0698">rRNA processing</keyword>
<dbReference type="Pfam" id="PF01728">
    <property type="entry name" value="FtsJ"/>
    <property type="match status" value="1"/>
</dbReference>
<dbReference type="PANTHER" id="PTHR10920">
    <property type="entry name" value="RIBOSOMAL RNA METHYLTRANSFERASE"/>
    <property type="match status" value="1"/>
</dbReference>